<proteinExistence type="predicted"/>
<dbReference type="EMBL" id="QOUW02000172">
    <property type="protein sequence ID" value="RIW02677.1"/>
    <property type="molecule type" value="Genomic_DNA"/>
</dbReference>
<keyword evidence="1" id="KW-0472">Membrane</keyword>
<keyword evidence="1" id="KW-0812">Transmembrane</keyword>
<evidence type="ECO:0000256" key="1">
    <source>
        <dbReference type="SAM" id="Phobius"/>
    </source>
</evidence>
<name>A0A8B3E4Y6_VIBHA</name>
<dbReference type="Proteomes" id="UP000253437">
    <property type="component" value="Unassembled WGS sequence"/>
</dbReference>
<organism evidence="2 3">
    <name type="scientific">Vibrio harveyi</name>
    <name type="common">Beneckea harveyi</name>
    <dbReference type="NCBI Taxonomy" id="669"/>
    <lineage>
        <taxon>Bacteria</taxon>
        <taxon>Pseudomonadati</taxon>
        <taxon>Pseudomonadota</taxon>
        <taxon>Gammaproteobacteria</taxon>
        <taxon>Vibrionales</taxon>
        <taxon>Vibrionaceae</taxon>
        <taxon>Vibrio</taxon>
    </lineage>
</organism>
<comment type="caution">
    <text evidence="2">The sequence shown here is derived from an EMBL/GenBank/DDBJ whole genome shotgun (WGS) entry which is preliminary data.</text>
</comment>
<sequence>MSLEVLESVLLVVGTVAACIAAVPVVKSWIPTKLTKEERAILKLALSNPNFKGILEYNLEPESIVKSPYKHNETIGVSSEILELREKQLLQVLEGNFGQPAGSVWFQLTAKGYAAAKRLS</sequence>
<accession>A0A8B3E4Y6</accession>
<evidence type="ECO:0000313" key="2">
    <source>
        <dbReference type="EMBL" id="RIW02677.1"/>
    </source>
</evidence>
<dbReference type="RefSeq" id="WP_050937243.1">
    <property type="nucleotide sequence ID" value="NZ_CP009467.1"/>
</dbReference>
<reference evidence="2 3" key="1">
    <citation type="submission" date="2018-08" db="EMBL/GenBank/DDBJ databases">
        <title>Vibrio harveyi strains pathogenic to white snook Centropomus viridis Lockington (1877) and potential probiotic bacteria.</title>
        <authorList>
            <person name="Soto-Rodriguez S."/>
            <person name="Gomez-Gil B."/>
            <person name="Lozano-Olvera R."/>
        </authorList>
    </citation>
    <scope>NUCLEOTIDE SEQUENCE [LARGE SCALE GENOMIC DNA]</scope>
    <source>
        <strain evidence="2 3">CAIM 1508</strain>
    </source>
</reference>
<gene>
    <name evidence="2" type="ORF">DS957_025065</name>
</gene>
<protein>
    <submittedName>
        <fullName evidence="2">Uncharacterized protein</fullName>
    </submittedName>
</protein>
<dbReference type="AlphaFoldDB" id="A0A8B3E4Y6"/>
<keyword evidence="1" id="KW-1133">Transmembrane helix</keyword>
<feature type="transmembrane region" description="Helical" evidence="1">
    <location>
        <begin position="6"/>
        <end position="26"/>
    </location>
</feature>
<evidence type="ECO:0000313" key="3">
    <source>
        <dbReference type="Proteomes" id="UP000253437"/>
    </source>
</evidence>